<gene>
    <name evidence="1" type="ORF">METZ01_LOCUS511219</name>
</gene>
<proteinExistence type="predicted"/>
<feature type="non-terminal residue" evidence="1">
    <location>
        <position position="142"/>
    </location>
</feature>
<evidence type="ECO:0008006" key="2">
    <source>
        <dbReference type="Google" id="ProtNLM"/>
    </source>
</evidence>
<organism evidence="1">
    <name type="scientific">marine metagenome</name>
    <dbReference type="NCBI Taxonomy" id="408172"/>
    <lineage>
        <taxon>unclassified sequences</taxon>
        <taxon>metagenomes</taxon>
        <taxon>ecological metagenomes</taxon>
    </lineage>
</organism>
<dbReference type="Pfam" id="PF07586">
    <property type="entry name" value="HXXSHH"/>
    <property type="match status" value="1"/>
</dbReference>
<sequence>MYITKKYLPRRTVLKGLGTALALPLLDGMVPALTALSKTAANPVRRLGVFYVPNGMSMPYWSPKREGPLAELPPTLRSLSAFKDRVLLCGGLDDEAANLVKGGGDHSRSAGTFLTCVPYKLTAGADVYAAVSVDQIAARELG</sequence>
<dbReference type="InterPro" id="IPR011447">
    <property type="entry name" value="DUF1552"/>
</dbReference>
<accession>A0A383EQ53</accession>
<name>A0A383EQ53_9ZZZZ</name>
<reference evidence="1" key="1">
    <citation type="submission" date="2018-05" db="EMBL/GenBank/DDBJ databases">
        <authorList>
            <person name="Lanie J.A."/>
            <person name="Ng W.-L."/>
            <person name="Kazmierczak K.M."/>
            <person name="Andrzejewski T.M."/>
            <person name="Davidsen T.M."/>
            <person name="Wayne K.J."/>
            <person name="Tettelin H."/>
            <person name="Glass J.I."/>
            <person name="Rusch D."/>
            <person name="Podicherti R."/>
            <person name="Tsui H.-C.T."/>
            <person name="Winkler M.E."/>
        </authorList>
    </citation>
    <scope>NUCLEOTIDE SEQUENCE</scope>
</reference>
<evidence type="ECO:0000313" key="1">
    <source>
        <dbReference type="EMBL" id="SVE58365.1"/>
    </source>
</evidence>
<protein>
    <recommendedName>
        <fullName evidence="2">DUF1552 domain-containing protein</fullName>
    </recommendedName>
</protein>
<dbReference type="AlphaFoldDB" id="A0A383EQ53"/>
<dbReference type="EMBL" id="UINC01227467">
    <property type="protein sequence ID" value="SVE58365.1"/>
    <property type="molecule type" value="Genomic_DNA"/>
</dbReference>